<keyword evidence="3" id="KW-1185">Reference proteome</keyword>
<reference evidence="2 3" key="1">
    <citation type="submission" date="2020-10" db="EMBL/GenBank/DDBJ databases">
        <title>The Coptis chinensis genome and diversification of protoberbering-type alkaloids.</title>
        <authorList>
            <person name="Wang B."/>
            <person name="Shu S."/>
            <person name="Song C."/>
            <person name="Liu Y."/>
        </authorList>
    </citation>
    <scope>NUCLEOTIDE SEQUENCE [LARGE SCALE GENOMIC DNA]</scope>
    <source>
        <strain evidence="2">HL-2020</strain>
        <tissue evidence="2">Leaf</tissue>
    </source>
</reference>
<feature type="compositionally biased region" description="Basic residues" evidence="1">
    <location>
        <begin position="179"/>
        <end position="188"/>
    </location>
</feature>
<feature type="region of interest" description="Disordered" evidence="1">
    <location>
        <begin position="168"/>
        <end position="193"/>
    </location>
</feature>
<accession>A0A835IL06</accession>
<protein>
    <submittedName>
        <fullName evidence="2">Uncharacterized protein</fullName>
    </submittedName>
</protein>
<organism evidence="2 3">
    <name type="scientific">Coptis chinensis</name>
    <dbReference type="NCBI Taxonomy" id="261450"/>
    <lineage>
        <taxon>Eukaryota</taxon>
        <taxon>Viridiplantae</taxon>
        <taxon>Streptophyta</taxon>
        <taxon>Embryophyta</taxon>
        <taxon>Tracheophyta</taxon>
        <taxon>Spermatophyta</taxon>
        <taxon>Magnoliopsida</taxon>
        <taxon>Ranunculales</taxon>
        <taxon>Ranunculaceae</taxon>
        <taxon>Coptidoideae</taxon>
        <taxon>Coptis</taxon>
    </lineage>
</organism>
<name>A0A835IL06_9MAGN</name>
<evidence type="ECO:0000313" key="3">
    <source>
        <dbReference type="Proteomes" id="UP000631114"/>
    </source>
</evidence>
<sequence>MLLREFVTKYEEVVLDRSEQEISEDFDSRQTSPILKSRWKVEEEAAGKWTEDATSGLVIDESKIAEVGSKTSPALRYSELAHIALAYTVKAATTLQSYELGKEELMILLRKMDQCLQISDHGLFDKIASTHKESGGSHVEHNIRLKDPPCKKNKDHKYCKIKYALEKKKRTAKAQRNSRNGRRGPNTKRNKDDYAMADDGLHEVVVHTKVAQHGHPPYSSTEDISGVSNMTAYFVPYHTSQ</sequence>
<evidence type="ECO:0000313" key="2">
    <source>
        <dbReference type="EMBL" id="KAF9619139.1"/>
    </source>
</evidence>
<proteinExistence type="predicted"/>
<gene>
    <name evidence="2" type="ORF">IFM89_005153</name>
</gene>
<dbReference type="Proteomes" id="UP000631114">
    <property type="component" value="Unassembled WGS sequence"/>
</dbReference>
<dbReference type="AlphaFoldDB" id="A0A835IL06"/>
<dbReference type="EMBL" id="JADFTS010000002">
    <property type="protein sequence ID" value="KAF9619139.1"/>
    <property type="molecule type" value="Genomic_DNA"/>
</dbReference>
<evidence type="ECO:0000256" key="1">
    <source>
        <dbReference type="SAM" id="MobiDB-lite"/>
    </source>
</evidence>
<feature type="non-terminal residue" evidence="2">
    <location>
        <position position="1"/>
    </location>
</feature>
<comment type="caution">
    <text evidence="2">The sequence shown here is derived from an EMBL/GenBank/DDBJ whole genome shotgun (WGS) entry which is preliminary data.</text>
</comment>